<evidence type="ECO:0000256" key="9">
    <source>
        <dbReference type="ARBA" id="ARBA00022982"/>
    </source>
</evidence>
<keyword evidence="7 14" id="KW-0812">Transmembrane</keyword>
<organism evidence="15 16">
    <name type="scientific">Russula ochroleuca</name>
    <dbReference type="NCBI Taxonomy" id="152965"/>
    <lineage>
        <taxon>Eukaryota</taxon>
        <taxon>Fungi</taxon>
        <taxon>Dikarya</taxon>
        <taxon>Basidiomycota</taxon>
        <taxon>Agaricomycotina</taxon>
        <taxon>Agaricomycetes</taxon>
        <taxon>Russulales</taxon>
        <taxon>Russulaceae</taxon>
        <taxon>Russula</taxon>
    </lineage>
</organism>
<keyword evidence="16" id="KW-1185">Reference proteome</keyword>
<dbReference type="AlphaFoldDB" id="A0A9P5N203"/>
<evidence type="ECO:0000256" key="2">
    <source>
        <dbReference type="ARBA" id="ARBA00004298"/>
    </source>
</evidence>
<feature type="transmembrane region" description="Helical" evidence="14">
    <location>
        <begin position="7"/>
        <end position="27"/>
    </location>
</feature>
<evidence type="ECO:0000256" key="10">
    <source>
        <dbReference type="ARBA" id="ARBA00022989"/>
    </source>
</evidence>
<keyword evidence="9" id="KW-0249">Electron transport</keyword>
<accession>A0A9P5N203</accession>
<evidence type="ECO:0000313" key="15">
    <source>
        <dbReference type="EMBL" id="KAF8484610.1"/>
    </source>
</evidence>
<sequence>MPVPWEALIPFGLVTALFGAAGTLLNVSKRAQNQGKPPRYHIDSWEEMMMDRDQRLTGHARKQTSEPVAPEGFETSSVWYTEKTQ</sequence>
<evidence type="ECO:0000256" key="4">
    <source>
        <dbReference type="ARBA" id="ARBA00016392"/>
    </source>
</evidence>
<comment type="function">
    <text evidence="1">Accessory subunit of the mitochondrial membrane respiratory chain NADH dehydrogenase (Complex I), that is believed not to be involved in catalysis. Complex I functions in the transfer of electrons from NADH to the respiratory chain. The immediate electron acceptor for the enzyme is believed to be ubiquinone.</text>
</comment>
<keyword evidence="12 14" id="KW-0472">Membrane</keyword>
<evidence type="ECO:0000256" key="7">
    <source>
        <dbReference type="ARBA" id="ARBA00022692"/>
    </source>
</evidence>
<evidence type="ECO:0000256" key="5">
    <source>
        <dbReference type="ARBA" id="ARBA00022448"/>
    </source>
</evidence>
<evidence type="ECO:0000256" key="13">
    <source>
        <dbReference type="SAM" id="MobiDB-lite"/>
    </source>
</evidence>
<evidence type="ECO:0000256" key="6">
    <source>
        <dbReference type="ARBA" id="ARBA00022660"/>
    </source>
</evidence>
<proteinExistence type="inferred from homology"/>
<evidence type="ECO:0000256" key="14">
    <source>
        <dbReference type="SAM" id="Phobius"/>
    </source>
</evidence>
<gene>
    <name evidence="15" type="ORF">DFH94DRAFT_239912</name>
</gene>
<protein>
    <recommendedName>
        <fullName evidence="4">NADH dehydrogenase [ubiquinone] 1 alpha subcomplex subunit 1</fullName>
    </recommendedName>
</protein>
<keyword evidence="10 14" id="KW-1133">Transmembrane helix</keyword>
<keyword evidence="5" id="KW-0813">Transport</keyword>
<feature type="compositionally biased region" description="Polar residues" evidence="13">
    <location>
        <begin position="74"/>
        <end position="85"/>
    </location>
</feature>
<dbReference type="GO" id="GO:0005743">
    <property type="term" value="C:mitochondrial inner membrane"/>
    <property type="evidence" value="ECO:0007669"/>
    <property type="project" value="UniProtKB-SubCell"/>
</dbReference>
<keyword evidence="6" id="KW-0679">Respiratory chain</keyword>
<dbReference type="PANTHER" id="PTHR17098:SF2">
    <property type="entry name" value="NADH DEHYDROGENASE [UBIQUINONE] 1 ALPHA SUBCOMPLEX SUBUNIT 1"/>
    <property type="match status" value="1"/>
</dbReference>
<dbReference type="Pfam" id="PF15879">
    <property type="entry name" value="MWFE"/>
    <property type="match status" value="1"/>
</dbReference>
<feature type="region of interest" description="Disordered" evidence="13">
    <location>
        <begin position="56"/>
        <end position="85"/>
    </location>
</feature>
<evidence type="ECO:0000256" key="12">
    <source>
        <dbReference type="ARBA" id="ARBA00023136"/>
    </source>
</evidence>
<name>A0A9P5N203_9AGAM</name>
<dbReference type="Proteomes" id="UP000759537">
    <property type="component" value="Unassembled WGS sequence"/>
</dbReference>
<dbReference type="InterPro" id="IPR017384">
    <property type="entry name" value="NADH_Ub_cplx-1_asu_su-1"/>
</dbReference>
<comment type="subcellular location">
    <subcellularLocation>
        <location evidence="2">Mitochondrion inner membrane</location>
        <topology evidence="2">Single-pass membrane protein</topology>
        <orientation evidence="2">Matrix side</orientation>
    </subcellularLocation>
</comment>
<dbReference type="PANTHER" id="PTHR17098">
    <property type="entry name" value="NADH-UBIQUINONE OXIDOREDUCTASE MWFE SUBUNIT"/>
    <property type="match status" value="1"/>
</dbReference>
<dbReference type="EMBL" id="WHVB01000003">
    <property type="protein sequence ID" value="KAF8484610.1"/>
    <property type="molecule type" value="Genomic_DNA"/>
</dbReference>
<keyword evidence="8" id="KW-0999">Mitochondrion inner membrane</keyword>
<keyword evidence="11" id="KW-0496">Mitochondrion</keyword>
<reference evidence="15" key="2">
    <citation type="journal article" date="2020" name="Nat. Commun.">
        <title>Large-scale genome sequencing of mycorrhizal fungi provides insights into the early evolution of symbiotic traits.</title>
        <authorList>
            <person name="Miyauchi S."/>
            <person name="Kiss E."/>
            <person name="Kuo A."/>
            <person name="Drula E."/>
            <person name="Kohler A."/>
            <person name="Sanchez-Garcia M."/>
            <person name="Morin E."/>
            <person name="Andreopoulos B."/>
            <person name="Barry K.W."/>
            <person name="Bonito G."/>
            <person name="Buee M."/>
            <person name="Carver A."/>
            <person name="Chen C."/>
            <person name="Cichocki N."/>
            <person name="Clum A."/>
            <person name="Culley D."/>
            <person name="Crous P.W."/>
            <person name="Fauchery L."/>
            <person name="Girlanda M."/>
            <person name="Hayes R.D."/>
            <person name="Keri Z."/>
            <person name="LaButti K."/>
            <person name="Lipzen A."/>
            <person name="Lombard V."/>
            <person name="Magnuson J."/>
            <person name="Maillard F."/>
            <person name="Murat C."/>
            <person name="Nolan M."/>
            <person name="Ohm R.A."/>
            <person name="Pangilinan J."/>
            <person name="Pereira M.F."/>
            <person name="Perotto S."/>
            <person name="Peter M."/>
            <person name="Pfister S."/>
            <person name="Riley R."/>
            <person name="Sitrit Y."/>
            <person name="Stielow J.B."/>
            <person name="Szollosi G."/>
            <person name="Zifcakova L."/>
            <person name="Stursova M."/>
            <person name="Spatafora J.W."/>
            <person name="Tedersoo L."/>
            <person name="Vaario L.M."/>
            <person name="Yamada A."/>
            <person name="Yan M."/>
            <person name="Wang P."/>
            <person name="Xu J."/>
            <person name="Bruns T."/>
            <person name="Baldrian P."/>
            <person name="Vilgalys R."/>
            <person name="Dunand C."/>
            <person name="Henrissat B."/>
            <person name="Grigoriev I.V."/>
            <person name="Hibbett D."/>
            <person name="Nagy L.G."/>
            <person name="Martin F.M."/>
        </authorList>
    </citation>
    <scope>NUCLEOTIDE SEQUENCE</scope>
    <source>
        <strain evidence="15">Prilba</strain>
    </source>
</reference>
<reference evidence="15" key="1">
    <citation type="submission" date="2019-10" db="EMBL/GenBank/DDBJ databases">
        <authorList>
            <consortium name="DOE Joint Genome Institute"/>
            <person name="Kuo A."/>
            <person name="Miyauchi S."/>
            <person name="Kiss E."/>
            <person name="Drula E."/>
            <person name="Kohler A."/>
            <person name="Sanchez-Garcia M."/>
            <person name="Andreopoulos B."/>
            <person name="Barry K.W."/>
            <person name="Bonito G."/>
            <person name="Buee M."/>
            <person name="Carver A."/>
            <person name="Chen C."/>
            <person name="Cichocki N."/>
            <person name="Clum A."/>
            <person name="Culley D."/>
            <person name="Crous P.W."/>
            <person name="Fauchery L."/>
            <person name="Girlanda M."/>
            <person name="Hayes R."/>
            <person name="Keri Z."/>
            <person name="LaButti K."/>
            <person name="Lipzen A."/>
            <person name="Lombard V."/>
            <person name="Magnuson J."/>
            <person name="Maillard F."/>
            <person name="Morin E."/>
            <person name="Murat C."/>
            <person name="Nolan M."/>
            <person name="Ohm R."/>
            <person name="Pangilinan J."/>
            <person name="Pereira M."/>
            <person name="Perotto S."/>
            <person name="Peter M."/>
            <person name="Riley R."/>
            <person name="Sitrit Y."/>
            <person name="Stielow B."/>
            <person name="Szollosi G."/>
            <person name="Zifcakova L."/>
            <person name="Stursova M."/>
            <person name="Spatafora J.W."/>
            <person name="Tedersoo L."/>
            <person name="Vaario L.-M."/>
            <person name="Yamada A."/>
            <person name="Yan M."/>
            <person name="Wang P."/>
            <person name="Xu J."/>
            <person name="Bruns T."/>
            <person name="Baldrian P."/>
            <person name="Vilgalys R."/>
            <person name="Henrissat B."/>
            <person name="Grigoriev I.V."/>
            <person name="Hibbett D."/>
            <person name="Nagy L.G."/>
            <person name="Martin F.M."/>
        </authorList>
    </citation>
    <scope>NUCLEOTIDE SEQUENCE</scope>
    <source>
        <strain evidence="15">Prilba</strain>
    </source>
</reference>
<evidence type="ECO:0000256" key="8">
    <source>
        <dbReference type="ARBA" id="ARBA00022792"/>
    </source>
</evidence>
<evidence type="ECO:0000256" key="11">
    <source>
        <dbReference type="ARBA" id="ARBA00023128"/>
    </source>
</evidence>
<evidence type="ECO:0000256" key="1">
    <source>
        <dbReference type="ARBA" id="ARBA00003195"/>
    </source>
</evidence>
<comment type="caution">
    <text evidence="15">The sequence shown here is derived from an EMBL/GenBank/DDBJ whole genome shotgun (WGS) entry which is preliminary data.</text>
</comment>
<comment type="similarity">
    <text evidence="3">Belongs to the complex I NDUFA1 subunit family.</text>
</comment>
<evidence type="ECO:0000256" key="3">
    <source>
        <dbReference type="ARBA" id="ARBA00009960"/>
    </source>
</evidence>
<dbReference type="OrthoDB" id="1920692at2759"/>
<evidence type="ECO:0000313" key="16">
    <source>
        <dbReference type="Proteomes" id="UP000759537"/>
    </source>
</evidence>